<dbReference type="Proteomes" id="UP001151760">
    <property type="component" value="Unassembled WGS sequence"/>
</dbReference>
<keyword evidence="3" id="KW-0808">Transferase</keyword>
<feature type="compositionally biased region" description="Basic and acidic residues" evidence="1">
    <location>
        <begin position="608"/>
        <end position="618"/>
    </location>
</feature>
<sequence length="630" mass="72398">MTIVKNEKTSSSRKGQSRDGAARRLRLLECDSHDPSTITYSNLEKMLKSDARRPTLCKLGKVVPGLEHGLRGSYVLAQKCLSAELEFDIEIRDKKGVENLTADHLSRLENPNLGKLTKAEIRDLFPEERLMAVSDKNNEPRNEPRFYSSNVLTESYKGASLEMRQHKSFSNVTADHLEDIMGIDFMGPFPSSNGNKYILVAIDYMSKWVEAQHFPTSDSRNVVNFLKRLFALFGIPKALISDRATHFCNYQMEKAMKRLYLMRRSLEVLRKLHWTIIGGRFNQLSHVSSLLLSNPGEYYREYVLAHLKLVFEFSIYKVWKSVGYRVSMYWIRRIHVLDTAYPCIGYGLLGISWSRHGYAVSSLMDTAYWSSEQPTTLGESFSLARIVEARYEDERSTIAIAKPNDLTARVTDQPYQGVGGSPEEASWEWMSDSHMPWAADIGRRKRVKCYIQESKRLKRKKVVDCGSGRRDCALFGASILALLNPGPGSFAHRRIWDSGIKTFFRHHLEDKVVFEGVGSDTPIVRITIILSVVILGKCHKVNIYPVVKVKGQSVINGKRGAMYSPVSKEMKMSKKIKKKKKEEGRRRRRKKKKQEIEEEARDRRRKKMKEEKQREERKKLRSSPAPQTKT</sequence>
<dbReference type="PANTHER" id="PTHR47266">
    <property type="entry name" value="ENDONUCLEASE-RELATED"/>
    <property type="match status" value="1"/>
</dbReference>
<comment type="caution">
    <text evidence="3">The sequence shown here is derived from an EMBL/GenBank/DDBJ whole genome shotgun (WGS) entry which is preliminary data.</text>
</comment>
<feature type="compositionally biased region" description="Basic residues" evidence="1">
    <location>
        <begin position="573"/>
        <end position="593"/>
    </location>
</feature>
<dbReference type="Gene3D" id="3.30.420.10">
    <property type="entry name" value="Ribonuclease H-like superfamily/Ribonuclease H"/>
    <property type="match status" value="1"/>
</dbReference>
<accession>A0ABQ4ZE56</accession>
<name>A0ABQ4ZE56_9ASTR</name>
<dbReference type="Pfam" id="PF00665">
    <property type="entry name" value="rve"/>
    <property type="match status" value="1"/>
</dbReference>
<evidence type="ECO:0000313" key="4">
    <source>
        <dbReference type="Proteomes" id="UP001151760"/>
    </source>
</evidence>
<dbReference type="InterPro" id="IPR012337">
    <property type="entry name" value="RNaseH-like_sf"/>
</dbReference>
<dbReference type="InterPro" id="IPR052160">
    <property type="entry name" value="Gypsy_RT_Integrase-like"/>
</dbReference>
<keyword evidence="3" id="KW-0548">Nucleotidyltransferase</keyword>
<feature type="region of interest" description="Disordered" evidence="1">
    <location>
        <begin position="565"/>
        <end position="630"/>
    </location>
</feature>
<dbReference type="GO" id="GO:0003964">
    <property type="term" value="F:RNA-directed DNA polymerase activity"/>
    <property type="evidence" value="ECO:0007669"/>
    <property type="project" value="UniProtKB-KW"/>
</dbReference>
<gene>
    <name evidence="3" type="ORF">Tco_0771149</name>
</gene>
<reference evidence="3" key="1">
    <citation type="journal article" date="2022" name="Int. J. Mol. Sci.">
        <title>Draft Genome of Tanacetum Coccineum: Genomic Comparison of Closely Related Tanacetum-Family Plants.</title>
        <authorList>
            <person name="Yamashiro T."/>
            <person name="Shiraishi A."/>
            <person name="Nakayama K."/>
            <person name="Satake H."/>
        </authorList>
    </citation>
    <scope>NUCLEOTIDE SEQUENCE</scope>
</reference>
<dbReference type="PROSITE" id="PS50994">
    <property type="entry name" value="INTEGRASE"/>
    <property type="match status" value="1"/>
</dbReference>
<feature type="region of interest" description="Disordered" evidence="1">
    <location>
        <begin position="1"/>
        <end position="20"/>
    </location>
</feature>
<evidence type="ECO:0000256" key="1">
    <source>
        <dbReference type="SAM" id="MobiDB-lite"/>
    </source>
</evidence>
<dbReference type="InterPro" id="IPR036397">
    <property type="entry name" value="RNaseH_sf"/>
</dbReference>
<keyword evidence="3" id="KW-0695">RNA-directed DNA polymerase</keyword>
<feature type="domain" description="Integrase catalytic" evidence="2">
    <location>
        <begin position="172"/>
        <end position="259"/>
    </location>
</feature>
<reference evidence="3" key="2">
    <citation type="submission" date="2022-01" db="EMBL/GenBank/DDBJ databases">
        <authorList>
            <person name="Yamashiro T."/>
            <person name="Shiraishi A."/>
            <person name="Satake H."/>
            <person name="Nakayama K."/>
        </authorList>
    </citation>
    <scope>NUCLEOTIDE SEQUENCE</scope>
</reference>
<protein>
    <submittedName>
        <fullName evidence="3">Reverse transcriptase domain-containing protein</fullName>
    </submittedName>
</protein>
<evidence type="ECO:0000313" key="3">
    <source>
        <dbReference type="EMBL" id="GJS88513.1"/>
    </source>
</evidence>
<dbReference type="SUPFAM" id="SSF53098">
    <property type="entry name" value="Ribonuclease H-like"/>
    <property type="match status" value="1"/>
</dbReference>
<proteinExistence type="predicted"/>
<keyword evidence="4" id="KW-1185">Reference proteome</keyword>
<dbReference type="EMBL" id="BQNB010011279">
    <property type="protein sequence ID" value="GJS88513.1"/>
    <property type="molecule type" value="Genomic_DNA"/>
</dbReference>
<organism evidence="3 4">
    <name type="scientific">Tanacetum coccineum</name>
    <dbReference type="NCBI Taxonomy" id="301880"/>
    <lineage>
        <taxon>Eukaryota</taxon>
        <taxon>Viridiplantae</taxon>
        <taxon>Streptophyta</taxon>
        <taxon>Embryophyta</taxon>
        <taxon>Tracheophyta</taxon>
        <taxon>Spermatophyta</taxon>
        <taxon>Magnoliopsida</taxon>
        <taxon>eudicotyledons</taxon>
        <taxon>Gunneridae</taxon>
        <taxon>Pentapetalae</taxon>
        <taxon>asterids</taxon>
        <taxon>campanulids</taxon>
        <taxon>Asterales</taxon>
        <taxon>Asteraceae</taxon>
        <taxon>Asteroideae</taxon>
        <taxon>Anthemideae</taxon>
        <taxon>Anthemidinae</taxon>
        <taxon>Tanacetum</taxon>
    </lineage>
</organism>
<evidence type="ECO:0000259" key="2">
    <source>
        <dbReference type="PROSITE" id="PS50994"/>
    </source>
</evidence>
<dbReference type="InterPro" id="IPR001584">
    <property type="entry name" value="Integrase_cat-core"/>
</dbReference>